<reference evidence="9 10" key="1">
    <citation type="submission" date="2018-08" db="EMBL/GenBank/DDBJ databases">
        <title>Verrucosispora craniellae sp. nov., isolated from a marine sponge in the South China Sea.</title>
        <authorList>
            <person name="Li L."/>
            <person name="Lin H.W."/>
        </authorList>
    </citation>
    <scope>NUCLEOTIDE SEQUENCE [LARGE SCALE GENOMIC DNA]</scope>
    <source>
        <strain evidence="9 10">LHW63014</strain>
    </source>
</reference>
<keyword evidence="2" id="KW-0813">Transport</keyword>
<evidence type="ECO:0000259" key="8">
    <source>
        <dbReference type="PROSITE" id="PS50850"/>
    </source>
</evidence>
<keyword evidence="6 7" id="KW-0472">Membrane</keyword>
<feature type="transmembrane region" description="Helical" evidence="7">
    <location>
        <begin position="116"/>
        <end position="134"/>
    </location>
</feature>
<gene>
    <name evidence="9" type="ORF">D0Q02_14600</name>
</gene>
<dbReference type="SUPFAM" id="SSF103473">
    <property type="entry name" value="MFS general substrate transporter"/>
    <property type="match status" value="1"/>
</dbReference>
<accession>A0A372FYG7</accession>
<evidence type="ECO:0000256" key="1">
    <source>
        <dbReference type="ARBA" id="ARBA00004651"/>
    </source>
</evidence>
<feature type="transmembrane region" description="Helical" evidence="7">
    <location>
        <begin position="20"/>
        <end position="47"/>
    </location>
</feature>
<keyword evidence="4 7" id="KW-0812">Transmembrane</keyword>
<feature type="transmembrane region" description="Helical" evidence="7">
    <location>
        <begin position="284"/>
        <end position="303"/>
    </location>
</feature>
<comment type="subcellular location">
    <subcellularLocation>
        <location evidence="1">Cell membrane</location>
        <topology evidence="1">Multi-pass membrane protein</topology>
    </subcellularLocation>
</comment>
<feature type="transmembrane region" description="Helical" evidence="7">
    <location>
        <begin position="172"/>
        <end position="195"/>
    </location>
</feature>
<evidence type="ECO:0000256" key="5">
    <source>
        <dbReference type="ARBA" id="ARBA00022989"/>
    </source>
</evidence>
<evidence type="ECO:0000313" key="10">
    <source>
        <dbReference type="Proteomes" id="UP000262621"/>
    </source>
</evidence>
<keyword evidence="10" id="KW-1185">Reference proteome</keyword>
<evidence type="ECO:0000256" key="6">
    <source>
        <dbReference type="ARBA" id="ARBA00023136"/>
    </source>
</evidence>
<dbReference type="EMBL" id="QVFU01000013">
    <property type="protein sequence ID" value="RFS45835.1"/>
    <property type="molecule type" value="Genomic_DNA"/>
</dbReference>
<dbReference type="RefSeq" id="WP_117228526.1">
    <property type="nucleotide sequence ID" value="NZ_CP061725.1"/>
</dbReference>
<dbReference type="GO" id="GO:0005886">
    <property type="term" value="C:plasma membrane"/>
    <property type="evidence" value="ECO:0007669"/>
    <property type="project" value="UniProtKB-SubCell"/>
</dbReference>
<keyword evidence="3" id="KW-1003">Cell membrane</keyword>
<organism evidence="9 10">
    <name type="scientific">Micromonospora craniellae</name>
    <dbReference type="NCBI Taxonomy" id="2294034"/>
    <lineage>
        <taxon>Bacteria</taxon>
        <taxon>Bacillati</taxon>
        <taxon>Actinomycetota</taxon>
        <taxon>Actinomycetes</taxon>
        <taxon>Micromonosporales</taxon>
        <taxon>Micromonosporaceae</taxon>
        <taxon>Micromonospora</taxon>
    </lineage>
</organism>
<comment type="caution">
    <text evidence="9">The sequence shown here is derived from an EMBL/GenBank/DDBJ whole genome shotgun (WGS) entry which is preliminary data.</text>
</comment>
<dbReference type="InterPro" id="IPR011701">
    <property type="entry name" value="MFS"/>
</dbReference>
<evidence type="ECO:0000256" key="3">
    <source>
        <dbReference type="ARBA" id="ARBA00022475"/>
    </source>
</evidence>
<dbReference type="InterPro" id="IPR036259">
    <property type="entry name" value="MFS_trans_sf"/>
</dbReference>
<feature type="transmembrane region" description="Helical" evidence="7">
    <location>
        <begin position="59"/>
        <end position="78"/>
    </location>
</feature>
<keyword evidence="5 7" id="KW-1133">Transmembrane helix</keyword>
<dbReference type="Proteomes" id="UP000262621">
    <property type="component" value="Unassembled WGS sequence"/>
</dbReference>
<feature type="transmembrane region" description="Helical" evidence="7">
    <location>
        <begin position="345"/>
        <end position="369"/>
    </location>
</feature>
<dbReference type="PROSITE" id="PS00216">
    <property type="entry name" value="SUGAR_TRANSPORT_1"/>
    <property type="match status" value="1"/>
</dbReference>
<feature type="transmembrane region" description="Helical" evidence="7">
    <location>
        <begin position="216"/>
        <end position="238"/>
    </location>
</feature>
<dbReference type="InterPro" id="IPR020846">
    <property type="entry name" value="MFS_dom"/>
</dbReference>
<dbReference type="GO" id="GO:0022857">
    <property type="term" value="F:transmembrane transporter activity"/>
    <property type="evidence" value="ECO:0007669"/>
    <property type="project" value="InterPro"/>
</dbReference>
<dbReference type="Gene3D" id="1.20.1250.20">
    <property type="entry name" value="MFS general substrate transporter like domains"/>
    <property type="match status" value="1"/>
</dbReference>
<name>A0A372FYG7_9ACTN</name>
<dbReference type="PROSITE" id="PS50850">
    <property type="entry name" value="MFS"/>
    <property type="match status" value="1"/>
</dbReference>
<dbReference type="AlphaFoldDB" id="A0A372FYG7"/>
<dbReference type="PANTHER" id="PTHR23517">
    <property type="entry name" value="RESISTANCE PROTEIN MDTM, PUTATIVE-RELATED-RELATED"/>
    <property type="match status" value="1"/>
</dbReference>
<feature type="transmembrane region" description="Helical" evidence="7">
    <location>
        <begin position="90"/>
        <end position="110"/>
    </location>
</feature>
<dbReference type="InterPro" id="IPR050171">
    <property type="entry name" value="MFS_Transporters"/>
</dbReference>
<dbReference type="Pfam" id="PF07690">
    <property type="entry name" value="MFS_1"/>
    <property type="match status" value="1"/>
</dbReference>
<proteinExistence type="predicted"/>
<evidence type="ECO:0000256" key="2">
    <source>
        <dbReference type="ARBA" id="ARBA00022448"/>
    </source>
</evidence>
<feature type="transmembrane region" description="Helical" evidence="7">
    <location>
        <begin position="250"/>
        <end position="272"/>
    </location>
</feature>
<evidence type="ECO:0000313" key="9">
    <source>
        <dbReference type="EMBL" id="RFS45835.1"/>
    </source>
</evidence>
<dbReference type="OrthoDB" id="3177957at2"/>
<sequence length="407" mass="40822">MRDGTAIGPPDAPAYRPSVVMAAASGALVLVAVLGSFAASPLFAVYAQRWDLDPAQVSLAFAGYPVGVIVVVTLLGGLSDLIGRRVTMLLGVALVLLACLVTAAATTLPVLVAGRFVQGMATGMVSATTAAALLDFHPRGTRAGSLTHAVCTTLGMGFGPLVAGLLADHTAYPLVLPYVVIAAVALVPLVLLLRAPADRRATGRVRLVRTVRVPRAILLPFSIATCSLMTLNSCMALFGTFGGRILTEGAGTSTAGGTGGLLTLLVTMTLLAQLTANRVPAARSVGLGVLVIAAGAGTTTAALHLNSGAMTIVGTALVGTGGGLVLLGATRLIGDSAPTHRRAEVFAAWMVAAFATLGGTSLLGGLALGGVALTTVMAVATGGIAALAAYTLVAMAVQTRRDRRSAR</sequence>
<dbReference type="InterPro" id="IPR005829">
    <property type="entry name" value="Sugar_transporter_CS"/>
</dbReference>
<evidence type="ECO:0000256" key="4">
    <source>
        <dbReference type="ARBA" id="ARBA00022692"/>
    </source>
</evidence>
<dbReference type="PANTHER" id="PTHR23517:SF13">
    <property type="entry name" value="MAJOR FACILITATOR SUPERFAMILY MFS_1"/>
    <property type="match status" value="1"/>
</dbReference>
<feature type="transmembrane region" description="Helical" evidence="7">
    <location>
        <begin position="146"/>
        <end position="166"/>
    </location>
</feature>
<evidence type="ECO:0000256" key="7">
    <source>
        <dbReference type="SAM" id="Phobius"/>
    </source>
</evidence>
<protein>
    <submittedName>
        <fullName evidence="9">MFS transporter</fullName>
    </submittedName>
</protein>
<feature type="transmembrane region" description="Helical" evidence="7">
    <location>
        <begin position="375"/>
        <end position="397"/>
    </location>
</feature>
<feature type="transmembrane region" description="Helical" evidence="7">
    <location>
        <begin position="309"/>
        <end position="333"/>
    </location>
</feature>
<feature type="domain" description="Major facilitator superfamily (MFS) profile" evidence="8">
    <location>
        <begin position="19"/>
        <end position="400"/>
    </location>
</feature>